<dbReference type="EMBL" id="MEVH01000021">
    <property type="protein sequence ID" value="OGC51508.1"/>
    <property type="molecule type" value="Genomic_DNA"/>
</dbReference>
<feature type="transmembrane region" description="Helical" evidence="1">
    <location>
        <begin position="6"/>
        <end position="30"/>
    </location>
</feature>
<comment type="caution">
    <text evidence="2">The sequence shown here is derived from an EMBL/GenBank/DDBJ whole genome shotgun (WGS) entry which is preliminary data.</text>
</comment>
<sequence length="262" mass="29926">MHREGFLATQLIAFIIVVSIGTLASFLFIFKPESRQEIEKEQAEVATPQPTPQQLKASPYERNPALKTVTYEDTARDGWKKYKNGEFGFELIIPEDMFESTRGCCVIEADRGNNSEDIVILYFVFNIEEYKTQTAKTANSLEDRSKIPEDYRSAPEDFIASTEPNDLLINFQRLQAVNSCLVPEPVCFEYDSMNLSEINSFAAVNSLYRYVTYTNPQSTASSYAILVNNNIYNFKINWRTLSKDAEARQDLFDTIISSFNTI</sequence>
<name>A0A1F4V2W0_UNCKA</name>
<evidence type="ECO:0000256" key="1">
    <source>
        <dbReference type="SAM" id="Phobius"/>
    </source>
</evidence>
<protein>
    <submittedName>
        <fullName evidence="2">Uncharacterized protein</fullName>
    </submittedName>
</protein>
<reference evidence="2 3" key="1">
    <citation type="journal article" date="2016" name="Nat. Commun.">
        <title>Thousands of microbial genomes shed light on interconnected biogeochemical processes in an aquifer system.</title>
        <authorList>
            <person name="Anantharaman K."/>
            <person name="Brown C.T."/>
            <person name="Hug L.A."/>
            <person name="Sharon I."/>
            <person name="Castelle C.J."/>
            <person name="Probst A.J."/>
            <person name="Thomas B.C."/>
            <person name="Singh A."/>
            <person name="Wilkins M.J."/>
            <person name="Karaoz U."/>
            <person name="Brodie E.L."/>
            <person name="Williams K.H."/>
            <person name="Hubbard S.S."/>
            <person name="Banfield J.F."/>
        </authorList>
    </citation>
    <scope>NUCLEOTIDE SEQUENCE [LARGE SCALE GENOMIC DNA]</scope>
</reference>
<keyword evidence="1" id="KW-1133">Transmembrane helix</keyword>
<evidence type="ECO:0000313" key="2">
    <source>
        <dbReference type="EMBL" id="OGC51508.1"/>
    </source>
</evidence>
<evidence type="ECO:0000313" key="3">
    <source>
        <dbReference type="Proteomes" id="UP000178771"/>
    </source>
</evidence>
<keyword evidence="1" id="KW-0812">Transmembrane</keyword>
<keyword evidence="1" id="KW-0472">Membrane</keyword>
<dbReference type="Proteomes" id="UP000178771">
    <property type="component" value="Unassembled WGS sequence"/>
</dbReference>
<organism evidence="2 3">
    <name type="scientific">candidate division WWE3 bacterium RIFCSPLOWO2_01_FULL_39_13</name>
    <dbReference type="NCBI Taxonomy" id="1802624"/>
    <lineage>
        <taxon>Bacteria</taxon>
        <taxon>Katanobacteria</taxon>
    </lineage>
</organism>
<gene>
    <name evidence="2" type="ORF">A2982_02280</name>
</gene>
<accession>A0A1F4V2W0</accession>
<dbReference type="AlphaFoldDB" id="A0A1F4V2W0"/>
<proteinExistence type="predicted"/>